<keyword evidence="3" id="KW-1185">Reference proteome</keyword>
<comment type="caution">
    <text evidence="2">The sequence shown here is derived from an EMBL/GenBank/DDBJ whole genome shotgun (WGS) entry which is preliminary data.</text>
</comment>
<evidence type="ECO:0000313" key="3">
    <source>
        <dbReference type="Proteomes" id="UP000295431"/>
    </source>
</evidence>
<evidence type="ECO:0000313" key="2">
    <source>
        <dbReference type="EMBL" id="TDC15271.1"/>
    </source>
</evidence>
<feature type="domain" description="Hemerythrin-like" evidence="1">
    <location>
        <begin position="10"/>
        <end position="115"/>
    </location>
</feature>
<dbReference type="InterPro" id="IPR012312">
    <property type="entry name" value="Hemerythrin-like"/>
</dbReference>
<protein>
    <submittedName>
        <fullName evidence="2">Hemerythrin domain-containing protein</fullName>
    </submittedName>
</protein>
<dbReference type="Pfam" id="PF01814">
    <property type="entry name" value="Hemerythrin"/>
    <property type="match status" value="1"/>
</dbReference>
<sequence length="147" mass="16639">MEIESLAMALEREHHEIDAGIEAFMDGTRDALAGAVRALRRHIYLEEEFLFPALHAAGLTAPVLVMLREHGQMWATLDALDADPDDGAAYTLCRRLTVQLLHHNLKEEKVLYPELERVVPEPRAERLRAFLESGEMPADWVCVRARA</sequence>
<accession>A0A4R4NZB6</accession>
<evidence type="ECO:0000259" key="1">
    <source>
        <dbReference type="Pfam" id="PF01814"/>
    </source>
</evidence>
<name>A0A4R4NZB6_9ACTN</name>
<dbReference type="Gene3D" id="1.20.120.520">
    <property type="entry name" value="nmb1532 protein domain like"/>
    <property type="match status" value="1"/>
</dbReference>
<reference evidence="2 3" key="1">
    <citation type="submission" date="2019-03" db="EMBL/GenBank/DDBJ databases">
        <title>Draft genome sequences of novel Actinobacteria.</title>
        <authorList>
            <person name="Sahin N."/>
            <person name="Ay H."/>
            <person name="Saygin H."/>
        </authorList>
    </citation>
    <scope>NUCLEOTIDE SEQUENCE [LARGE SCALE GENOMIC DNA]</scope>
    <source>
        <strain evidence="2 3">DSM 45347</strain>
    </source>
</reference>
<proteinExistence type="predicted"/>
<dbReference type="RefSeq" id="WP_131939854.1">
    <property type="nucleotide sequence ID" value="NZ_BAAAMX010000004.1"/>
</dbReference>
<organism evidence="2 3">
    <name type="scientific">Actinomadura bangladeshensis</name>
    <dbReference type="NCBI Taxonomy" id="453573"/>
    <lineage>
        <taxon>Bacteria</taxon>
        <taxon>Bacillati</taxon>
        <taxon>Actinomycetota</taxon>
        <taxon>Actinomycetes</taxon>
        <taxon>Streptosporangiales</taxon>
        <taxon>Thermomonosporaceae</taxon>
        <taxon>Actinomadura</taxon>
    </lineage>
</organism>
<gene>
    <name evidence="2" type="ORF">E1284_15860</name>
</gene>
<dbReference type="AlphaFoldDB" id="A0A4R4NZB6"/>
<dbReference type="Proteomes" id="UP000295431">
    <property type="component" value="Unassembled WGS sequence"/>
</dbReference>
<dbReference type="EMBL" id="SMJW01000069">
    <property type="protein sequence ID" value="TDC15271.1"/>
    <property type="molecule type" value="Genomic_DNA"/>
</dbReference>
<dbReference type="OrthoDB" id="3830515at2"/>